<dbReference type="Proteomes" id="UP001144323">
    <property type="component" value="Unassembled WGS sequence"/>
</dbReference>
<keyword evidence="2" id="KW-1185">Reference proteome</keyword>
<protein>
    <submittedName>
        <fullName evidence="1">Uncharacterized protein</fullName>
    </submittedName>
</protein>
<evidence type="ECO:0000313" key="1">
    <source>
        <dbReference type="EMBL" id="GLI95072.1"/>
    </source>
</evidence>
<comment type="caution">
    <text evidence="1">The sequence shown here is derived from an EMBL/GenBank/DDBJ whole genome shotgun (WGS) entry which is preliminary data.</text>
</comment>
<proteinExistence type="predicted"/>
<accession>A0A9W6GY02</accession>
<evidence type="ECO:0000313" key="2">
    <source>
        <dbReference type="Proteomes" id="UP001144323"/>
    </source>
</evidence>
<organism evidence="1 2">
    <name type="scientific">Methylocystis echinoides</name>
    <dbReference type="NCBI Taxonomy" id="29468"/>
    <lineage>
        <taxon>Bacteria</taxon>
        <taxon>Pseudomonadati</taxon>
        <taxon>Pseudomonadota</taxon>
        <taxon>Alphaproteobacteria</taxon>
        <taxon>Hyphomicrobiales</taxon>
        <taxon>Methylocystaceae</taxon>
        <taxon>Methylocystis</taxon>
    </lineage>
</organism>
<reference evidence="1" key="1">
    <citation type="journal article" date="2023" name="Int. J. Syst. Evol. Microbiol.">
        <title>Methylocystis iwaonis sp. nov., a type II methane-oxidizing bacterium from surface soil of a rice paddy field in Japan, and emended description of the genus Methylocystis (ex Whittenbury et al. 1970) Bowman et al. 1993.</title>
        <authorList>
            <person name="Kaise H."/>
            <person name="Sawadogo J.B."/>
            <person name="Alam M.S."/>
            <person name="Ueno C."/>
            <person name="Dianou D."/>
            <person name="Shinjo R."/>
            <person name="Asakawa S."/>
        </authorList>
    </citation>
    <scope>NUCLEOTIDE SEQUENCE</scope>
    <source>
        <strain evidence="1">LMG27198</strain>
    </source>
</reference>
<name>A0A9W6GY02_9HYPH</name>
<sequence>MSGHELSDPEISLLRERISLAAKHADLTHHEAEALDSAMVRLRRYGPTLFLSVGERQRLYNIFEKAGCFTRRRLP</sequence>
<dbReference type="AlphaFoldDB" id="A0A9W6GY02"/>
<gene>
    <name evidence="1" type="ORF">LMG27198_40640</name>
</gene>
<dbReference type="EMBL" id="BSEC01000001">
    <property type="protein sequence ID" value="GLI95072.1"/>
    <property type="molecule type" value="Genomic_DNA"/>
</dbReference>